<sequence>MLRGNEALPDCHSANAGCTYDAAGRTTSVTSGGQTTTVAYDYEDRITSITYPSTATNTFTYNGLDTRVGKVDSAGTKTYKRDGAGVTDAVLSDGAANYTPGVSERRSEATAFRHADRMG</sequence>
<reference evidence="1" key="1">
    <citation type="submission" date="2020-07" db="EMBL/GenBank/DDBJ databases">
        <title>Huge and variable diversity of episymbiotic CPR bacteria and DPANN archaea in groundwater ecosystems.</title>
        <authorList>
            <person name="He C.Y."/>
            <person name="Keren R."/>
            <person name="Whittaker M."/>
            <person name="Farag I.F."/>
            <person name="Doudna J."/>
            <person name="Cate J.H.D."/>
            <person name="Banfield J.F."/>
        </authorList>
    </citation>
    <scope>NUCLEOTIDE SEQUENCE</scope>
    <source>
        <strain evidence="1">NC_groundwater_17_Pr7_B-0.1um_64_12</strain>
    </source>
</reference>
<protein>
    <submittedName>
        <fullName evidence="1">RHS repeat protein</fullName>
    </submittedName>
</protein>
<evidence type="ECO:0000313" key="2">
    <source>
        <dbReference type="Proteomes" id="UP000727962"/>
    </source>
</evidence>
<dbReference type="Proteomes" id="UP000727962">
    <property type="component" value="Unassembled WGS sequence"/>
</dbReference>
<dbReference type="NCBIfam" id="TIGR01643">
    <property type="entry name" value="YD_repeat_2x"/>
    <property type="match status" value="2"/>
</dbReference>
<dbReference type="Pfam" id="PF05593">
    <property type="entry name" value="RHS_repeat"/>
    <property type="match status" value="1"/>
</dbReference>
<dbReference type="Gene3D" id="2.180.10.10">
    <property type="entry name" value="RHS repeat-associated core"/>
    <property type="match status" value="1"/>
</dbReference>
<name>A0A931LVL5_FIMGI</name>
<dbReference type="AlphaFoldDB" id="A0A931LVL5"/>
<dbReference type="InterPro" id="IPR006530">
    <property type="entry name" value="YD"/>
</dbReference>
<proteinExistence type="predicted"/>
<gene>
    <name evidence="1" type="ORF">HYR64_06115</name>
</gene>
<dbReference type="EMBL" id="JACOSL010000038">
    <property type="protein sequence ID" value="MBI1756666.1"/>
    <property type="molecule type" value="Genomic_DNA"/>
</dbReference>
<organism evidence="1 2">
    <name type="scientific">Fimbriimonas ginsengisoli</name>
    <dbReference type="NCBI Taxonomy" id="1005039"/>
    <lineage>
        <taxon>Bacteria</taxon>
        <taxon>Bacillati</taxon>
        <taxon>Armatimonadota</taxon>
        <taxon>Fimbriimonadia</taxon>
        <taxon>Fimbriimonadales</taxon>
        <taxon>Fimbriimonadaceae</taxon>
        <taxon>Fimbriimonas</taxon>
    </lineage>
</organism>
<comment type="caution">
    <text evidence="1">The sequence shown here is derived from an EMBL/GenBank/DDBJ whole genome shotgun (WGS) entry which is preliminary data.</text>
</comment>
<evidence type="ECO:0000313" key="1">
    <source>
        <dbReference type="EMBL" id="MBI1756666.1"/>
    </source>
</evidence>
<accession>A0A931LVL5</accession>
<dbReference type="InterPro" id="IPR031325">
    <property type="entry name" value="RHS_repeat"/>
</dbReference>